<organism evidence="2 3">
    <name type="scientific">Asbolus verrucosus</name>
    <name type="common">Desert ironclad beetle</name>
    <dbReference type="NCBI Taxonomy" id="1661398"/>
    <lineage>
        <taxon>Eukaryota</taxon>
        <taxon>Metazoa</taxon>
        <taxon>Ecdysozoa</taxon>
        <taxon>Arthropoda</taxon>
        <taxon>Hexapoda</taxon>
        <taxon>Insecta</taxon>
        <taxon>Pterygota</taxon>
        <taxon>Neoptera</taxon>
        <taxon>Endopterygota</taxon>
        <taxon>Coleoptera</taxon>
        <taxon>Polyphaga</taxon>
        <taxon>Cucujiformia</taxon>
        <taxon>Tenebrionidae</taxon>
        <taxon>Pimeliinae</taxon>
        <taxon>Asbolus</taxon>
    </lineage>
</organism>
<proteinExistence type="predicted"/>
<evidence type="ECO:0000313" key="3">
    <source>
        <dbReference type="Proteomes" id="UP000292052"/>
    </source>
</evidence>
<reference evidence="2 3" key="1">
    <citation type="submission" date="2017-03" db="EMBL/GenBank/DDBJ databases">
        <title>Genome of the blue death feigning beetle - Asbolus verrucosus.</title>
        <authorList>
            <person name="Rider S.D."/>
        </authorList>
    </citation>
    <scope>NUCLEOTIDE SEQUENCE [LARGE SCALE GENOMIC DNA]</scope>
    <source>
        <strain evidence="2">Butters</strain>
        <tissue evidence="2">Head and leg muscle</tissue>
    </source>
</reference>
<evidence type="ECO:0000313" key="2">
    <source>
        <dbReference type="EMBL" id="RZC32497.1"/>
    </source>
</evidence>
<gene>
    <name evidence="2" type="ORF">BDFB_008354</name>
</gene>
<keyword evidence="3" id="KW-1185">Reference proteome</keyword>
<name>A0A482VJ09_ASBVE</name>
<comment type="caution">
    <text evidence="2">The sequence shown here is derived from an EMBL/GenBank/DDBJ whole genome shotgun (WGS) entry which is preliminary data.</text>
</comment>
<feature type="region of interest" description="Disordered" evidence="1">
    <location>
        <begin position="243"/>
        <end position="267"/>
    </location>
</feature>
<sequence>MFAVPNQRQNHKEPIPSQIFVEPQGERIVKRMPPDVIVEPEGEKGELEIEDVQNPKVKRQATDFESAVHKTFKSHRQNEKYNNMKNNKQGDFYYVDLEDNARRNQDKYDERRYGWLSSQQNYYHPHGGNRYMNRPILERARQEHFDYPVYESEPHHQNVNDEVAFERALSYEIEPKFQELNYNNPAGNSLYSVDEGRPDNVEPFYPERGYPPARLQNDYPQAMTNERFFIDADNKVKKIENTATSTTSAASVGSATTADTNTSTTTENNQMKTIKQVGNGFIEISKTRRDDETELQNYDEKSSLKKTPLQTRIRQEEYGDSLGANDVSSDVDKQSVIEMKDAVDGRNQESSILSKNSLHPLRVRGAADGDEDEEERFQSRKLQFVDDEMINIDSHEEYEDLPNRARRDFLDALGMKNEEDYSEDNPYRDALTVNNTDIHNDTTYQNFTTPSHKCLVTTTKSTNCPQKEDVKSIKQILEEPKEMTGQNTVGNFKNAKEKKRAKKRFSKIEDFDDVIENYEIRNARDTSEVDEANDMEAKILQNKNKVYNYREDVRNRNFNDNQVQVRQGRVISTWSEEPDTKINNDVKKSISNFDHRINKKQDMETMDEATTSPFPPVSNCTESGNVNSTYEQVAHQMDIENEKLAQVVNGHLATKIVSSVFDELKKKSSLRTKFYSGLSRKHVDFAGTIDFDIFKTNETEDVDEARLLLEQITKVLNKLVLNQVRRKLCQRLPDELHEYLDTILNVKNVLENVNFVPNPNQGDFLFTYHEQIEPPFSVKKLQETLVQLEGLLLSYNNLSEDCQNRAEPVKDYIERHVKMLKQMVNCPTHNCASESKRNTPNYNSRLIEKQLESVGLGKNHEFIPNFDINQLIKNKMKFMPTKKEQKRNAQKNEVYKSQKYKKLELAAERVREKRENENKIAELFGSKKKRSPETFDVDYEEPVVYSLD</sequence>
<dbReference type="AlphaFoldDB" id="A0A482VJ09"/>
<accession>A0A482VJ09</accession>
<feature type="region of interest" description="Disordered" evidence="1">
    <location>
        <begin position="285"/>
        <end position="312"/>
    </location>
</feature>
<protein>
    <submittedName>
        <fullName evidence="2">Uncharacterized protein</fullName>
    </submittedName>
</protein>
<dbReference type="OrthoDB" id="8035982at2759"/>
<dbReference type="Proteomes" id="UP000292052">
    <property type="component" value="Unassembled WGS sequence"/>
</dbReference>
<feature type="compositionally biased region" description="Low complexity" evidence="1">
    <location>
        <begin position="243"/>
        <end position="266"/>
    </location>
</feature>
<evidence type="ECO:0000256" key="1">
    <source>
        <dbReference type="SAM" id="MobiDB-lite"/>
    </source>
</evidence>
<dbReference type="EMBL" id="QDEB01096710">
    <property type="protein sequence ID" value="RZC32497.1"/>
    <property type="molecule type" value="Genomic_DNA"/>
</dbReference>